<proteinExistence type="predicted"/>
<gene>
    <name evidence="2" type="ORF">GDR74_08965</name>
</gene>
<keyword evidence="3" id="KW-1185">Reference proteome</keyword>
<dbReference type="RefSeq" id="WP_152585989.1">
    <property type="nucleotide sequence ID" value="NZ_CP045423.1"/>
</dbReference>
<accession>A0A5P9JYL2</accession>
<reference evidence="2 3" key="1">
    <citation type="submission" date="2019-10" db="EMBL/GenBank/DDBJ databases">
        <title>Isolation, Identification of Microvirga thermotolerans HR1, a novel thermophilic bacterium and Comparative Genomics of the genus Microvirga.</title>
        <authorList>
            <person name="Li J."/>
            <person name="Zhang W."/>
            <person name="Lin M."/>
            <person name="Wang J."/>
        </authorList>
    </citation>
    <scope>NUCLEOTIDE SEQUENCE [LARGE SCALE GENOMIC DNA]</scope>
    <source>
        <strain evidence="2 3">HR1</strain>
    </source>
</reference>
<feature type="region of interest" description="Disordered" evidence="1">
    <location>
        <begin position="54"/>
        <end position="77"/>
    </location>
</feature>
<evidence type="ECO:0000256" key="1">
    <source>
        <dbReference type="SAM" id="MobiDB-lite"/>
    </source>
</evidence>
<dbReference type="EMBL" id="CP045423">
    <property type="protein sequence ID" value="QFU16345.1"/>
    <property type="molecule type" value="Genomic_DNA"/>
</dbReference>
<feature type="compositionally biased region" description="Basic and acidic residues" evidence="1">
    <location>
        <begin position="54"/>
        <end position="63"/>
    </location>
</feature>
<sequence>MLNSQRPRACVECGLPYGHSDFAYHAGRVQKGPAYWSDRGLLCSSACSTAHFERRAKEGDPMREPAPNPLEKRSFFS</sequence>
<dbReference type="KEGG" id="mico:GDR74_08965"/>
<organism evidence="2 3">
    <name type="scientific">Microvirga thermotolerans</name>
    <dbReference type="NCBI Taxonomy" id="2651334"/>
    <lineage>
        <taxon>Bacteria</taxon>
        <taxon>Pseudomonadati</taxon>
        <taxon>Pseudomonadota</taxon>
        <taxon>Alphaproteobacteria</taxon>
        <taxon>Hyphomicrobiales</taxon>
        <taxon>Methylobacteriaceae</taxon>
        <taxon>Microvirga</taxon>
    </lineage>
</organism>
<dbReference type="Proteomes" id="UP000325614">
    <property type="component" value="Chromosome"/>
</dbReference>
<evidence type="ECO:0000313" key="3">
    <source>
        <dbReference type="Proteomes" id="UP000325614"/>
    </source>
</evidence>
<name>A0A5P9JYL2_9HYPH</name>
<dbReference type="AlphaFoldDB" id="A0A5P9JYL2"/>
<protein>
    <submittedName>
        <fullName evidence="2">Uncharacterized protein</fullName>
    </submittedName>
</protein>
<evidence type="ECO:0000313" key="2">
    <source>
        <dbReference type="EMBL" id="QFU16345.1"/>
    </source>
</evidence>